<sequence>MSSDHPDTAPRSVGGPDSPVGVESAGTEPVGAERPRGRRPRRAVRLSDTVGSDESVLRSTLPAYRTSGAAPDADQDPGVPTVGELDAQSGTADPAPATLGGDEPAVGDASAASLARLLDRAGDLSRSADDGDQGWGDGAGTNDERLARDRPPHW</sequence>
<reference evidence="2 3" key="1">
    <citation type="submission" date="2019-07" db="EMBL/GenBank/DDBJ databases">
        <title>Whole genome shotgun sequence of Cellulomonas soli NBRC 109434.</title>
        <authorList>
            <person name="Hosoyama A."/>
            <person name="Uohara A."/>
            <person name="Ohji S."/>
            <person name="Ichikawa N."/>
        </authorList>
    </citation>
    <scope>NUCLEOTIDE SEQUENCE [LARGE SCALE GENOMIC DNA]</scope>
    <source>
        <strain evidence="2 3">NBRC 109434</strain>
    </source>
</reference>
<evidence type="ECO:0000313" key="3">
    <source>
        <dbReference type="Proteomes" id="UP000321798"/>
    </source>
</evidence>
<evidence type="ECO:0000313" key="2">
    <source>
        <dbReference type="EMBL" id="GEP70457.1"/>
    </source>
</evidence>
<dbReference type="Proteomes" id="UP000321798">
    <property type="component" value="Unassembled WGS sequence"/>
</dbReference>
<organism evidence="2 3">
    <name type="scientific">Cellulomonas soli</name>
    <dbReference type="NCBI Taxonomy" id="931535"/>
    <lineage>
        <taxon>Bacteria</taxon>
        <taxon>Bacillati</taxon>
        <taxon>Actinomycetota</taxon>
        <taxon>Actinomycetes</taxon>
        <taxon>Micrococcales</taxon>
        <taxon>Cellulomonadaceae</taxon>
        <taxon>Cellulomonas</taxon>
    </lineage>
</organism>
<dbReference type="AlphaFoldDB" id="A0A512PGY8"/>
<feature type="region of interest" description="Disordered" evidence="1">
    <location>
        <begin position="1"/>
        <end position="111"/>
    </location>
</feature>
<proteinExistence type="predicted"/>
<gene>
    <name evidence="2" type="ORF">CSO01_31720</name>
</gene>
<keyword evidence="3" id="KW-1185">Reference proteome</keyword>
<protein>
    <submittedName>
        <fullName evidence="2">Uncharacterized protein</fullName>
    </submittedName>
</protein>
<dbReference type="RefSeq" id="WP_146954231.1">
    <property type="nucleotide sequence ID" value="NZ_BAABBJ010000001.1"/>
</dbReference>
<comment type="caution">
    <text evidence="2">The sequence shown here is derived from an EMBL/GenBank/DDBJ whole genome shotgun (WGS) entry which is preliminary data.</text>
</comment>
<name>A0A512PGY8_9CELL</name>
<dbReference type="EMBL" id="BKAL01000013">
    <property type="protein sequence ID" value="GEP70457.1"/>
    <property type="molecule type" value="Genomic_DNA"/>
</dbReference>
<evidence type="ECO:0000256" key="1">
    <source>
        <dbReference type="SAM" id="MobiDB-lite"/>
    </source>
</evidence>
<feature type="region of interest" description="Disordered" evidence="1">
    <location>
        <begin position="123"/>
        <end position="154"/>
    </location>
</feature>
<feature type="compositionally biased region" description="Basic and acidic residues" evidence="1">
    <location>
        <begin position="142"/>
        <end position="154"/>
    </location>
</feature>
<accession>A0A512PGY8</accession>